<evidence type="ECO:0000256" key="2">
    <source>
        <dbReference type="ARBA" id="ARBA00004240"/>
    </source>
</evidence>
<keyword evidence="5" id="KW-0496">Mitochondrion</keyword>
<comment type="subcellular location">
    <subcellularLocation>
        <location evidence="2">Endoplasmic reticulum</location>
    </subcellularLocation>
    <subcellularLocation>
        <location evidence="3">Membrane</location>
    </subcellularLocation>
    <subcellularLocation>
        <location evidence="1">Mitochondrion</location>
    </subcellularLocation>
</comment>
<name>A0ABR1L2Q1_9PEZI</name>
<evidence type="ECO:0000256" key="5">
    <source>
        <dbReference type="ARBA" id="ARBA00023128"/>
    </source>
</evidence>
<dbReference type="PANTHER" id="PTHR48182">
    <property type="entry name" value="PROTEIN SERAC1"/>
    <property type="match status" value="1"/>
</dbReference>
<dbReference type="Proteomes" id="UP001363622">
    <property type="component" value="Unassembled WGS sequence"/>
</dbReference>
<keyword evidence="6" id="KW-0472">Membrane</keyword>
<reference evidence="7 8" key="1">
    <citation type="submission" date="2024-04" db="EMBL/GenBank/DDBJ databases">
        <title>Phyllosticta paracitricarpa is synonymous to the EU quarantine fungus P. citricarpa based on phylogenomic analyses.</title>
        <authorList>
            <consortium name="Lawrence Berkeley National Laboratory"/>
            <person name="Van Ingen-Buijs V.A."/>
            <person name="Van Westerhoven A.C."/>
            <person name="Haridas S."/>
            <person name="Skiadas P."/>
            <person name="Martin F."/>
            <person name="Groenewald J.Z."/>
            <person name="Crous P.W."/>
            <person name="Seidl M.F."/>
        </authorList>
    </citation>
    <scope>NUCLEOTIDE SEQUENCE [LARGE SCALE GENOMIC DNA]</scope>
    <source>
        <strain evidence="7 8">CBS 123371</strain>
    </source>
</reference>
<organism evidence="7 8">
    <name type="scientific">Phyllosticta citriasiana</name>
    <dbReference type="NCBI Taxonomy" id="595635"/>
    <lineage>
        <taxon>Eukaryota</taxon>
        <taxon>Fungi</taxon>
        <taxon>Dikarya</taxon>
        <taxon>Ascomycota</taxon>
        <taxon>Pezizomycotina</taxon>
        <taxon>Dothideomycetes</taxon>
        <taxon>Dothideomycetes incertae sedis</taxon>
        <taxon>Botryosphaeriales</taxon>
        <taxon>Phyllostictaceae</taxon>
        <taxon>Phyllosticta</taxon>
    </lineage>
</organism>
<dbReference type="EMBL" id="JBBPHU010000001">
    <property type="protein sequence ID" value="KAK7523813.1"/>
    <property type="molecule type" value="Genomic_DNA"/>
</dbReference>
<evidence type="ECO:0000256" key="6">
    <source>
        <dbReference type="ARBA" id="ARBA00023136"/>
    </source>
</evidence>
<dbReference type="PANTHER" id="PTHR48182:SF2">
    <property type="entry name" value="PROTEIN SERAC1"/>
    <property type="match status" value="1"/>
</dbReference>
<accession>A0ABR1L2Q1</accession>
<evidence type="ECO:0000256" key="3">
    <source>
        <dbReference type="ARBA" id="ARBA00004370"/>
    </source>
</evidence>
<dbReference type="InterPro" id="IPR052374">
    <property type="entry name" value="SERAC1"/>
</dbReference>
<comment type="caution">
    <text evidence="7">The sequence shown here is derived from an EMBL/GenBank/DDBJ whole genome shotgun (WGS) entry which is preliminary data.</text>
</comment>
<keyword evidence="8" id="KW-1185">Reference proteome</keyword>
<sequence>MWPWRRKPEVEVSDGDIPYVTEEGIVVLHDDGPGAIADVCFVHGLGGHRTKTWSKDKCCWPQQLLPNTLSQRGVKIRVLSFGYDARPVKWEGGSGHGRVFGCSRSLMQELADYREDLGAEICDRPIVFVGPQSGRPHNQKRHHPVATAQSWRTRTKHFRLHIWRGLSGHASSWKRLDGVGALHQRHCSAQGPLREF</sequence>
<evidence type="ECO:0000256" key="4">
    <source>
        <dbReference type="ARBA" id="ARBA00022824"/>
    </source>
</evidence>
<gene>
    <name evidence="7" type="ORF">IWZ03DRAFT_11462</name>
</gene>
<protein>
    <submittedName>
        <fullName evidence="7">Uncharacterized protein</fullName>
    </submittedName>
</protein>
<proteinExistence type="predicted"/>
<evidence type="ECO:0000313" key="8">
    <source>
        <dbReference type="Proteomes" id="UP001363622"/>
    </source>
</evidence>
<evidence type="ECO:0000313" key="7">
    <source>
        <dbReference type="EMBL" id="KAK7523813.1"/>
    </source>
</evidence>
<evidence type="ECO:0000256" key="1">
    <source>
        <dbReference type="ARBA" id="ARBA00004173"/>
    </source>
</evidence>
<keyword evidence="4" id="KW-0256">Endoplasmic reticulum</keyword>
<dbReference type="InterPro" id="IPR029058">
    <property type="entry name" value="AB_hydrolase_fold"/>
</dbReference>
<dbReference type="SUPFAM" id="SSF53474">
    <property type="entry name" value="alpha/beta-Hydrolases"/>
    <property type="match status" value="1"/>
</dbReference>